<reference evidence="3" key="1">
    <citation type="submission" date="2017-02" db="EMBL/GenBank/DDBJ databases">
        <title>Delineation of Paenibacillus larvae strains originating from foulbrood outbreaks.</title>
        <authorList>
            <person name="Beims H."/>
            <person name="Bunk B."/>
            <person name="Sproeer C."/>
            <person name="Mohr K.I."/>
            <person name="Pradella S."/>
            <person name="Guenther G."/>
            <person name="Rohde M."/>
            <person name="von der Ohe W."/>
            <person name="Steinert M."/>
        </authorList>
    </citation>
    <scope>NUCLEOTIDE SEQUENCE [LARGE SCALE GENOMIC DNA]</scope>
    <source>
        <strain evidence="3">Eric_III</strain>
        <plasmid evidence="3">Plasmid unnamed1</plasmid>
    </source>
</reference>
<protein>
    <submittedName>
        <fullName evidence="2">Uncharacterized protein</fullName>
    </submittedName>
</protein>
<evidence type="ECO:0000313" key="2">
    <source>
        <dbReference type="EMBL" id="AVF28810.1"/>
    </source>
</evidence>
<dbReference type="RefSeq" id="WP_104932834.1">
    <property type="nucleotide sequence ID" value="NZ_CP019656.1"/>
</dbReference>
<keyword evidence="2" id="KW-0614">Plasmid</keyword>
<dbReference type="EMBL" id="CP019656">
    <property type="protein sequence ID" value="AVF28810.1"/>
    <property type="molecule type" value="Genomic_DNA"/>
</dbReference>
<gene>
    <name evidence="2" type="ORF">ERICIII_04806</name>
</gene>
<organism evidence="2 3">
    <name type="scientific">Paenibacillus larvae subsp. larvae</name>
    <dbReference type="NCBI Taxonomy" id="147375"/>
    <lineage>
        <taxon>Bacteria</taxon>
        <taxon>Bacillati</taxon>
        <taxon>Bacillota</taxon>
        <taxon>Bacilli</taxon>
        <taxon>Bacillales</taxon>
        <taxon>Paenibacillaceae</taxon>
        <taxon>Paenibacillus</taxon>
    </lineage>
</organism>
<dbReference type="SUPFAM" id="SSF161187">
    <property type="entry name" value="YfgJ-like"/>
    <property type="match status" value="1"/>
</dbReference>
<accession>A0A2L1U7B0</accession>
<geneLocation type="plasmid" evidence="2">
    <name>unnamed1</name>
</geneLocation>
<sequence length="89" mass="10308">MNHEPVIIALELRIEELKRKYQAEKARADAAEERERISQTKHLGVNQMNCPDCTSELVEKSTGYRCLGCGEVYQQMTIEDIKPDRVRRS</sequence>
<dbReference type="Proteomes" id="UP000239833">
    <property type="component" value="Plasmid unnamed1"/>
</dbReference>
<name>A0A2L1U7B0_9BACL</name>
<dbReference type="AlphaFoldDB" id="A0A2L1U7B0"/>
<proteinExistence type="predicted"/>
<evidence type="ECO:0000256" key="1">
    <source>
        <dbReference type="SAM" id="Coils"/>
    </source>
</evidence>
<feature type="coiled-coil region" evidence="1">
    <location>
        <begin position="7"/>
        <end position="43"/>
    </location>
</feature>
<keyword evidence="1" id="KW-0175">Coiled coil</keyword>
<evidence type="ECO:0000313" key="3">
    <source>
        <dbReference type="Proteomes" id="UP000239833"/>
    </source>
</evidence>